<gene>
    <name evidence="1" type="ORF">AVEN_167600_1</name>
    <name evidence="2" type="ORF">AVEN_170661_1</name>
</gene>
<accession>A0A4Y2QSR8</accession>
<feature type="non-terminal residue" evidence="1">
    <location>
        <position position="62"/>
    </location>
</feature>
<comment type="caution">
    <text evidence="1">The sequence shown here is derived from an EMBL/GenBank/DDBJ whole genome shotgun (WGS) entry which is preliminary data.</text>
</comment>
<evidence type="ECO:0000313" key="2">
    <source>
        <dbReference type="EMBL" id="GBN66365.1"/>
    </source>
</evidence>
<organism evidence="1 3">
    <name type="scientific">Araneus ventricosus</name>
    <name type="common">Orbweaver spider</name>
    <name type="synonym">Epeira ventricosa</name>
    <dbReference type="NCBI Taxonomy" id="182803"/>
    <lineage>
        <taxon>Eukaryota</taxon>
        <taxon>Metazoa</taxon>
        <taxon>Ecdysozoa</taxon>
        <taxon>Arthropoda</taxon>
        <taxon>Chelicerata</taxon>
        <taxon>Arachnida</taxon>
        <taxon>Araneae</taxon>
        <taxon>Araneomorphae</taxon>
        <taxon>Entelegynae</taxon>
        <taxon>Araneoidea</taxon>
        <taxon>Araneidae</taxon>
        <taxon>Araneus</taxon>
    </lineage>
</organism>
<dbReference type="AlphaFoldDB" id="A0A4Y2QSR8"/>
<dbReference type="EMBL" id="BGPR01222957">
    <property type="protein sequence ID" value="GBN66361.1"/>
    <property type="molecule type" value="Genomic_DNA"/>
</dbReference>
<proteinExistence type="predicted"/>
<keyword evidence="3" id="KW-1185">Reference proteome</keyword>
<evidence type="ECO:0000313" key="3">
    <source>
        <dbReference type="Proteomes" id="UP000499080"/>
    </source>
</evidence>
<sequence length="62" mass="7471">MLYSSSRENVHWVQIWRAQRPFPKYTMSSLSSGAIPRVISVWQCKKSMLMIRYEWAHSRIVR</sequence>
<evidence type="ECO:0000313" key="1">
    <source>
        <dbReference type="EMBL" id="GBN66361.1"/>
    </source>
</evidence>
<dbReference type="Proteomes" id="UP000499080">
    <property type="component" value="Unassembled WGS sequence"/>
</dbReference>
<name>A0A4Y2QSR8_ARAVE</name>
<protein>
    <submittedName>
        <fullName evidence="1">Uncharacterized protein</fullName>
    </submittedName>
</protein>
<dbReference type="EMBL" id="BGPR01222959">
    <property type="protein sequence ID" value="GBN66365.1"/>
    <property type="molecule type" value="Genomic_DNA"/>
</dbReference>
<reference evidence="1 3" key="1">
    <citation type="journal article" date="2019" name="Sci. Rep.">
        <title>Orb-weaving spider Araneus ventricosus genome elucidates the spidroin gene catalogue.</title>
        <authorList>
            <person name="Kono N."/>
            <person name="Nakamura H."/>
            <person name="Ohtoshi R."/>
            <person name="Moran D.A.P."/>
            <person name="Shinohara A."/>
            <person name="Yoshida Y."/>
            <person name="Fujiwara M."/>
            <person name="Mori M."/>
            <person name="Tomita M."/>
            <person name="Arakawa K."/>
        </authorList>
    </citation>
    <scope>NUCLEOTIDE SEQUENCE [LARGE SCALE GENOMIC DNA]</scope>
</reference>